<feature type="non-terminal residue" evidence="2">
    <location>
        <position position="1"/>
    </location>
</feature>
<proteinExistence type="predicted"/>
<reference evidence="2" key="2">
    <citation type="submission" date="2023-05" db="EMBL/GenBank/DDBJ databases">
        <authorList>
            <consortium name="Lawrence Berkeley National Laboratory"/>
            <person name="Steindorff A."/>
            <person name="Hensen N."/>
            <person name="Bonometti L."/>
            <person name="Westerberg I."/>
            <person name="Brannstrom I.O."/>
            <person name="Guillou S."/>
            <person name="Cros-Aarteil S."/>
            <person name="Calhoun S."/>
            <person name="Haridas S."/>
            <person name="Kuo A."/>
            <person name="Mondo S."/>
            <person name="Pangilinan J."/>
            <person name="Riley R."/>
            <person name="Labutti K."/>
            <person name="Andreopoulos B."/>
            <person name="Lipzen A."/>
            <person name="Chen C."/>
            <person name="Yanf M."/>
            <person name="Daum C."/>
            <person name="Ng V."/>
            <person name="Clum A."/>
            <person name="Ohm R."/>
            <person name="Martin F."/>
            <person name="Silar P."/>
            <person name="Natvig D."/>
            <person name="Lalanne C."/>
            <person name="Gautier V."/>
            <person name="Ament-Velasquez S.L."/>
            <person name="Kruys A."/>
            <person name="Hutchinson M.I."/>
            <person name="Powell A.J."/>
            <person name="Barry K."/>
            <person name="Miller A.N."/>
            <person name="Grigoriev I.V."/>
            <person name="Debuchy R."/>
            <person name="Gladieux P."/>
            <person name="Thoren M.H."/>
            <person name="Johannesson H."/>
        </authorList>
    </citation>
    <scope>NUCLEOTIDE SEQUENCE</scope>
    <source>
        <strain evidence="2">CBS 123565</strain>
    </source>
</reference>
<organism evidence="2 3">
    <name type="scientific">Trichocladium antarcticum</name>
    <dbReference type="NCBI Taxonomy" id="1450529"/>
    <lineage>
        <taxon>Eukaryota</taxon>
        <taxon>Fungi</taxon>
        <taxon>Dikarya</taxon>
        <taxon>Ascomycota</taxon>
        <taxon>Pezizomycotina</taxon>
        <taxon>Sordariomycetes</taxon>
        <taxon>Sordariomycetidae</taxon>
        <taxon>Sordariales</taxon>
        <taxon>Chaetomiaceae</taxon>
        <taxon>Trichocladium</taxon>
    </lineage>
</organism>
<evidence type="ECO:0000313" key="2">
    <source>
        <dbReference type="EMBL" id="KAK4135825.1"/>
    </source>
</evidence>
<keyword evidence="3" id="KW-1185">Reference proteome</keyword>
<name>A0AAN6UNI9_9PEZI</name>
<keyword evidence="1" id="KW-0732">Signal</keyword>
<reference evidence="2" key="1">
    <citation type="journal article" date="2023" name="Mol. Phylogenet. Evol.">
        <title>Genome-scale phylogeny and comparative genomics of the fungal order Sordariales.</title>
        <authorList>
            <person name="Hensen N."/>
            <person name="Bonometti L."/>
            <person name="Westerberg I."/>
            <person name="Brannstrom I.O."/>
            <person name="Guillou S."/>
            <person name="Cros-Aarteil S."/>
            <person name="Calhoun S."/>
            <person name="Haridas S."/>
            <person name="Kuo A."/>
            <person name="Mondo S."/>
            <person name="Pangilinan J."/>
            <person name="Riley R."/>
            <person name="LaButti K."/>
            <person name="Andreopoulos B."/>
            <person name="Lipzen A."/>
            <person name="Chen C."/>
            <person name="Yan M."/>
            <person name="Daum C."/>
            <person name="Ng V."/>
            <person name="Clum A."/>
            <person name="Steindorff A."/>
            <person name="Ohm R.A."/>
            <person name="Martin F."/>
            <person name="Silar P."/>
            <person name="Natvig D.O."/>
            <person name="Lalanne C."/>
            <person name="Gautier V."/>
            <person name="Ament-Velasquez S.L."/>
            <person name="Kruys A."/>
            <person name="Hutchinson M.I."/>
            <person name="Powell A.J."/>
            <person name="Barry K."/>
            <person name="Miller A.N."/>
            <person name="Grigoriev I.V."/>
            <person name="Debuchy R."/>
            <person name="Gladieux P."/>
            <person name="Hiltunen Thoren M."/>
            <person name="Johannesson H."/>
        </authorList>
    </citation>
    <scope>NUCLEOTIDE SEQUENCE</scope>
    <source>
        <strain evidence="2">CBS 123565</strain>
    </source>
</reference>
<dbReference type="Proteomes" id="UP001304895">
    <property type="component" value="Unassembled WGS sequence"/>
</dbReference>
<dbReference type="AlphaFoldDB" id="A0AAN6UNI9"/>
<dbReference type="EMBL" id="MU853405">
    <property type="protein sequence ID" value="KAK4135825.1"/>
    <property type="molecule type" value="Genomic_DNA"/>
</dbReference>
<feature type="chain" id="PRO_5042998674" evidence="1">
    <location>
        <begin position="20"/>
        <end position="74"/>
    </location>
</feature>
<evidence type="ECO:0000256" key="1">
    <source>
        <dbReference type="SAM" id="SignalP"/>
    </source>
</evidence>
<protein>
    <submittedName>
        <fullName evidence="2">Uncharacterized protein</fullName>
    </submittedName>
</protein>
<accession>A0AAN6UNI9</accession>
<sequence length="74" mass="7500">TMVRLSVVSVLGCLAMADACVTTCSATSETSTQCNYTCTKMCSSLSAGAARNNFLAALKNSGYDCTSTGVTGVV</sequence>
<feature type="non-terminal residue" evidence="2">
    <location>
        <position position="74"/>
    </location>
</feature>
<feature type="signal peptide" evidence="1">
    <location>
        <begin position="1"/>
        <end position="19"/>
    </location>
</feature>
<gene>
    <name evidence="2" type="ORF">BT67DRAFT_335415</name>
</gene>
<comment type="caution">
    <text evidence="2">The sequence shown here is derived from an EMBL/GenBank/DDBJ whole genome shotgun (WGS) entry which is preliminary data.</text>
</comment>
<evidence type="ECO:0000313" key="3">
    <source>
        <dbReference type="Proteomes" id="UP001304895"/>
    </source>
</evidence>